<reference evidence="3 4" key="1">
    <citation type="journal article" date="2024" name="G3 (Bethesda)">
        <title>Genome assembly of Hibiscus sabdariffa L. provides insights into metabolisms of medicinal natural products.</title>
        <authorList>
            <person name="Kim T."/>
        </authorList>
    </citation>
    <scope>NUCLEOTIDE SEQUENCE [LARGE SCALE GENOMIC DNA]</scope>
    <source>
        <strain evidence="3">TK-2024</strain>
        <tissue evidence="3">Old leaves</tissue>
    </source>
</reference>
<keyword evidence="4" id="KW-1185">Reference proteome</keyword>
<feature type="region of interest" description="Disordered" evidence="2">
    <location>
        <begin position="503"/>
        <end position="540"/>
    </location>
</feature>
<feature type="compositionally biased region" description="Low complexity" evidence="2">
    <location>
        <begin position="288"/>
        <end position="299"/>
    </location>
</feature>
<dbReference type="Proteomes" id="UP001472677">
    <property type="component" value="Unassembled WGS sequence"/>
</dbReference>
<organism evidence="3 4">
    <name type="scientific">Hibiscus sabdariffa</name>
    <name type="common">roselle</name>
    <dbReference type="NCBI Taxonomy" id="183260"/>
    <lineage>
        <taxon>Eukaryota</taxon>
        <taxon>Viridiplantae</taxon>
        <taxon>Streptophyta</taxon>
        <taxon>Embryophyta</taxon>
        <taxon>Tracheophyta</taxon>
        <taxon>Spermatophyta</taxon>
        <taxon>Magnoliopsida</taxon>
        <taxon>eudicotyledons</taxon>
        <taxon>Gunneridae</taxon>
        <taxon>Pentapetalae</taxon>
        <taxon>rosids</taxon>
        <taxon>malvids</taxon>
        <taxon>Malvales</taxon>
        <taxon>Malvaceae</taxon>
        <taxon>Malvoideae</taxon>
        <taxon>Hibiscus</taxon>
    </lineage>
</organism>
<protein>
    <submittedName>
        <fullName evidence="3">Uncharacterized protein</fullName>
    </submittedName>
</protein>
<dbReference type="PANTHER" id="PTHR35468:SF1">
    <property type="entry name" value="MYOSIN-LIKE PROTEIN"/>
    <property type="match status" value="1"/>
</dbReference>
<feature type="region of interest" description="Disordered" evidence="2">
    <location>
        <begin position="70"/>
        <end position="103"/>
    </location>
</feature>
<evidence type="ECO:0000313" key="3">
    <source>
        <dbReference type="EMBL" id="KAK8515656.1"/>
    </source>
</evidence>
<name>A0ABR2C8Q3_9ROSI</name>
<evidence type="ECO:0000256" key="1">
    <source>
        <dbReference type="SAM" id="Coils"/>
    </source>
</evidence>
<feature type="compositionally biased region" description="Basic and acidic residues" evidence="2">
    <location>
        <begin position="531"/>
        <end position="540"/>
    </location>
</feature>
<evidence type="ECO:0000313" key="4">
    <source>
        <dbReference type="Proteomes" id="UP001472677"/>
    </source>
</evidence>
<feature type="coiled-coil region" evidence="1">
    <location>
        <begin position="356"/>
        <end position="425"/>
    </location>
</feature>
<gene>
    <name evidence="3" type="ORF">V6N12_075684</name>
</gene>
<accession>A0ABR2C8Q3</accession>
<feature type="region of interest" description="Disordered" evidence="2">
    <location>
        <begin position="288"/>
        <end position="309"/>
    </location>
</feature>
<feature type="compositionally biased region" description="Gly residues" evidence="2">
    <location>
        <begin position="521"/>
        <end position="530"/>
    </location>
</feature>
<dbReference type="EMBL" id="JBBPBM010000063">
    <property type="protein sequence ID" value="KAK8515656.1"/>
    <property type="molecule type" value="Genomic_DNA"/>
</dbReference>
<sequence>MERPSMATTTTRRAKWQYPQPAPKILHLPPHRPTRKAPKPKASPPKLPTLHDETKVMLVSLFDQERSFTRGADPMVLESPNNDEEMSRERVEEEEEENRENSSVSLVEEEKWRLQAEILRAECNLLRMERDIAVKRMERRRVEMERTLKSAVQTLIYGRSNICEGTNARLVFEEQINELLEKLEKLQKRSRVKDLEVKNCSNFDEQVCFLQSRPEEFAGFSEEEIRLKEIRQMAEASLSIRTSSEGDDSFVSNGNNNVEVLSRKMERLSKVVLFERIEEEYSSMLATTNNSATSSASSSKRINHSDFPLSSTQQSYKEKMPLEARVCSGHCKAIVQRIVKQVRAETEQWSQMQEMLGQVRDEMEELQKCRDFWEDRAHDSDYRILSLQSAAEEWKQKALSSEAKANELQARIFVLHEEIERLRNEKERRVLVCCLKENRCTNDDGSKAQTCTAAGLLPRRSPLRETGNMSALMKQHGEGLLPLYCLPKDPEILRHRQPSSFSTFSILPGGDDGDINNNNNSGGGSGGGNHDNGKGNGGDETKREAMIILAEAGRSMESLLKDLAAGIQFGKVPGSVIERPESLVGPDLG</sequence>
<feature type="region of interest" description="Disordered" evidence="2">
    <location>
        <begin position="1"/>
        <end position="49"/>
    </location>
</feature>
<keyword evidence="1" id="KW-0175">Coiled coil</keyword>
<feature type="coiled-coil region" evidence="1">
    <location>
        <begin position="134"/>
        <end position="196"/>
    </location>
</feature>
<dbReference type="PANTHER" id="PTHR35468">
    <property type="entry name" value="MYOSIN-LIKE PROTEIN"/>
    <property type="match status" value="1"/>
</dbReference>
<proteinExistence type="predicted"/>
<evidence type="ECO:0000256" key="2">
    <source>
        <dbReference type="SAM" id="MobiDB-lite"/>
    </source>
</evidence>
<feature type="compositionally biased region" description="Polar residues" evidence="2">
    <location>
        <begin position="1"/>
        <end position="11"/>
    </location>
</feature>
<comment type="caution">
    <text evidence="3">The sequence shown here is derived from an EMBL/GenBank/DDBJ whole genome shotgun (WGS) entry which is preliminary data.</text>
</comment>
<feature type="compositionally biased region" description="Basic residues" evidence="2">
    <location>
        <begin position="29"/>
        <end position="39"/>
    </location>
</feature>